<accession>A0A1A9WL74</accession>
<evidence type="ECO:0000313" key="3">
    <source>
        <dbReference type="EnsemblMetazoa" id="GBRI023633-PA"/>
    </source>
</evidence>
<evidence type="ECO:0000256" key="2">
    <source>
        <dbReference type="SAM" id="Phobius"/>
    </source>
</evidence>
<feature type="compositionally biased region" description="Acidic residues" evidence="1">
    <location>
        <begin position="18"/>
        <end position="38"/>
    </location>
</feature>
<protein>
    <submittedName>
        <fullName evidence="3">Uncharacterized protein</fullName>
    </submittedName>
</protein>
<proteinExistence type="predicted"/>
<reference evidence="4" key="1">
    <citation type="submission" date="2014-03" db="EMBL/GenBank/DDBJ databases">
        <authorList>
            <person name="Aksoy S."/>
            <person name="Warren W."/>
            <person name="Wilson R.K."/>
        </authorList>
    </citation>
    <scope>NUCLEOTIDE SEQUENCE [LARGE SCALE GENOMIC DNA]</scope>
    <source>
        <strain evidence="4">IAEA</strain>
    </source>
</reference>
<dbReference type="Proteomes" id="UP000091820">
    <property type="component" value="Unassembled WGS sequence"/>
</dbReference>
<keyword evidence="4" id="KW-1185">Reference proteome</keyword>
<keyword evidence="2" id="KW-0472">Membrane</keyword>
<feature type="transmembrane region" description="Helical" evidence="2">
    <location>
        <begin position="82"/>
        <end position="104"/>
    </location>
</feature>
<keyword evidence="2" id="KW-1133">Transmembrane helix</keyword>
<keyword evidence="2" id="KW-0812">Transmembrane</keyword>
<evidence type="ECO:0000313" key="4">
    <source>
        <dbReference type="Proteomes" id="UP000091820"/>
    </source>
</evidence>
<sequence>MLTVTLRQLLITPLIGGDEEIKDEDEDTPLDDDGDGEGVDGVGEPRVTDVADIFLAVNDKGMLPVLPPLPNVIKAVGLPMGLIWVVFVGIVMACIAAAAVVAFLRSSSIIAYDCFANAIQNSF</sequence>
<reference evidence="3" key="2">
    <citation type="submission" date="2020-05" db="UniProtKB">
        <authorList>
            <consortium name="EnsemblMetazoa"/>
        </authorList>
    </citation>
    <scope>IDENTIFICATION</scope>
    <source>
        <strain evidence="3">IAEA</strain>
    </source>
</reference>
<name>A0A1A9WL74_9MUSC</name>
<dbReference type="AlphaFoldDB" id="A0A1A9WL74"/>
<organism evidence="3 4">
    <name type="scientific">Glossina brevipalpis</name>
    <dbReference type="NCBI Taxonomy" id="37001"/>
    <lineage>
        <taxon>Eukaryota</taxon>
        <taxon>Metazoa</taxon>
        <taxon>Ecdysozoa</taxon>
        <taxon>Arthropoda</taxon>
        <taxon>Hexapoda</taxon>
        <taxon>Insecta</taxon>
        <taxon>Pterygota</taxon>
        <taxon>Neoptera</taxon>
        <taxon>Endopterygota</taxon>
        <taxon>Diptera</taxon>
        <taxon>Brachycera</taxon>
        <taxon>Muscomorpha</taxon>
        <taxon>Hippoboscoidea</taxon>
        <taxon>Glossinidae</taxon>
        <taxon>Glossina</taxon>
    </lineage>
</organism>
<dbReference type="EnsemblMetazoa" id="GBRI023633-RA">
    <property type="protein sequence ID" value="GBRI023633-PA"/>
    <property type="gene ID" value="GBRI023633"/>
</dbReference>
<evidence type="ECO:0000256" key="1">
    <source>
        <dbReference type="SAM" id="MobiDB-lite"/>
    </source>
</evidence>
<dbReference type="VEuPathDB" id="VectorBase:GBRI023633"/>
<feature type="region of interest" description="Disordered" evidence="1">
    <location>
        <begin position="18"/>
        <end position="43"/>
    </location>
</feature>